<sequence>MSGLKKYLYVLGPLLACVWIMRTNTMAPTELDIILEGEVKGTIRELLHKRKTVMSLIRHKNYNH</sequence>
<dbReference type="OrthoDB" id="9796845at2"/>
<dbReference type="RefSeq" id="WP_137261527.1">
    <property type="nucleotide sequence ID" value="NZ_SZQL01000006.1"/>
</dbReference>
<accession>A0A4U3L5L0</accession>
<dbReference type="InterPro" id="IPR018775">
    <property type="entry name" value="RlaP"/>
</dbReference>
<evidence type="ECO:0000313" key="1">
    <source>
        <dbReference type="EMBL" id="TKK68907.1"/>
    </source>
</evidence>
<reference evidence="1 2" key="1">
    <citation type="submission" date="2019-05" db="EMBL/GenBank/DDBJ databases">
        <title>Panacibacter sp. strain 17mud1-8 Genome sequencing and assembly.</title>
        <authorList>
            <person name="Chhetri G."/>
        </authorList>
    </citation>
    <scope>NUCLEOTIDE SEQUENCE [LARGE SCALE GENOMIC DNA]</scope>
    <source>
        <strain evidence="1 2">17mud1-8</strain>
    </source>
</reference>
<gene>
    <name evidence="1" type="ORF">FC093_09435</name>
</gene>
<dbReference type="EMBL" id="SZQL01000006">
    <property type="protein sequence ID" value="TKK68907.1"/>
    <property type="molecule type" value="Genomic_DNA"/>
</dbReference>
<comment type="caution">
    <text evidence="1">The sequence shown here is derived from an EMBL/GenBank/DDBJ whole genome shotgun (WGS) entry which is preliminary data.</text>
</comment>
<dbReference type="AlphaFoldDB" id="A0A4U3L5L0"/>
<dbReference type="Proteomes" id="UP000305848">
    <property type="component" value="Unassembled WGS sequence"/>
</dbReference>
<evidence type="ECO:0000313" key="2">
    <source>
        <dbReference type="Proteomes" id="UP000305848"/>
    </source>
</evidence>
<protein>
    <submittedName>
        <fullName evidence="1">Uncharacterized protein</fullName>
    </submittedName>
</protein>
<dbReference type="Pfam" id="PF10127">
    <property type="entry name" value="RlaP"/>
    <property type="match status" value="1"/>
</dbReference>
<proteinExistence type="predicted"/>
<keyword evidence="2" id="KW-1185">Reference proteome</keyword>
<name>A0A4U3L5L0_9BACT</name>
<organism evidence="1 2">
    <name type="scientific">Ilyomonas limi</name>
    <dbReference type="NCBI Taxonomy" id="2575867"/>
    <lineage>
        <taxon>Bacteria</taxon>
        <taxon>Pseudomonadati</taxon>
        <taxon>Bacteroidota</taxon>
        <taxon>Chitinophagia</taxon>
        <taxon>Chitinophagales</taxon>
        <taxon>Chitinophagaceae</taxon>
        <taxon>Ilyomonas</taxon>
    </lineage>
</organism>